<keyword evidence="5 7" id="KW-0251">Elongation factor</keyword>
<dbReference type="InterPro" id="IPR020599">
    <property type="entry name" value="Transl_elong_fac_P/YeiP"/>
</dbReference>
<dbReference type="NCBIfam" id="NF001810">
    <property type="entry name" value="PRK00529.1"/>
    <property type="match status" value="1"/>
</dbReference>
<dbReference type="Pfam" id="PF09285">
    <property type="entry name" value="Elong-fact-P_C"/>
    <property type="match status" value="1"/>
</dbReference>
<dbReference type="FunFam" id="2.40.50.140:FF:000004">
    <property type="entry name" value="Elongation factor P"/>
    <property type="match status" value="1"/>
</dbReference>
<evidence type="ECO:0000313" key="12">
    <source>
        <dbReference type="EMBL" id="OGK48200.1"/>
    </source>
</evidence>
<dbReference type="InterPro" id="IPR008991">
    <property type="entry name" value="Translation_prot_SH3-like_sf"/>
</dbReference>
<dbReference type="Proteomes" id="UP000177141">
    <property type="component" value="Unassembled WGS sequence"/>
</dbReference>
<evidence type="ECO:0000256" key="2">
    <source>
        <dbReference type="ARBA" id="ARBA00004815"/>
    </source>
</evidence>
<dbReference type="GO" id="GO:0043043">
    <property type="term" value="P:peptide biosynthetic process"/>
    <property type="evidence" value="ECO:0007669"/>
    <property type="project" value="InterPro"/>
</dbReference>
<dbReference type="InterPro" id="IPR001059">
    <property type="entry name" value="Transl_elong_P/YeiP_cen"/>
</dbReference>
<dbReference type="InterPro" id="IPR013852">
    <property type="entry name" value="Transl_elong_P/YeiP_CS"/>
</dbReference>
<dbReference type="InterPro" id="IPR011768">
    <property type="entry name" value="Transl_elongation_fac_P"/>
</dbReference>
<evidence type="ECO:0000256" key="1">
    <source>
        <dbReference type="ARBA" id="ARBA00004496"/>
    </source>
</evidence>
<dbReference type="Gene3D" id="2.30.30.30">
    <property type="match status" value="1"/>
</dbReference>
<evidence type="ECO:0000256" key="6">
    <source>
        <dbReference type="ARBA" id="ARBA00022917"/>
    </source>
</evidence>
<dbReference type="CDD" id="cd04470">
    <property type="entry name" value="S1_EF-P_repeat_1"/>
    <property type="match status" value="1"/>
</dbReference>
<sequence>MSTYAGNLKKGEFIIHQSEIWQIQKSEFYSPGKGSALMRTKIKNVKSGKNIDYTYKSNESVETVDVNSIEMQYLYKDQEFAYFMDEQSYNQYQVPLSVVGRAIEFFKEGEKMFVYIHDDQPLSVRAPLSVTLKIVQTEDAVKGDTVSGAKKEAELETGVKVMVPLFIKVGEKISVNPETGQYTGRQ</sequence>
<comment type="subcellular location">
    <subcellularLocation>
        <location evidence="1 7">Cytoplasm</location>
    </subcellularLocation>
</comment>
<dbReference type="FunFam" id="2.40.50.140:FF:000009">
    <property type="entry name" value="Elongation factor P"/>
    <property type="match status" value="1"/>
</dbReference>
<dbReference type="SUPFAM" id="SSF50104">
    <property type="entry name" value="Translation proteins SH3-like domain"/>
    <property type="match status" value="1"/>
</dbReference>
<dbReference type="PANTHER" id="PTHR30053:SF12">
    <property type="entry name" value="ELONGATION FACTOR P (EF-P) FAMILY PROTEIN"/>
    <property type="match status" value="1"/>
</dbReference>
<dbReference type="SMART" id="SM01185">
    <property type="entry name" value="EFP"/>
    <property type="match status" value="1"/>
</dbReference>
<dbReference type="FunFam" id="2.30.30.30:FF:000003">
    <property type="entry name" value="Elongation factor P"/>
    <property type="match status" value="1"/>
</dbReference>
<reference evidence="12 13" key="1">
    <citation type="journal article" date="2016" name="Nat. Commun.">
        <title>Thousands of microbial genomes shed light on interconnected biogeochemical processes in an aquifer system.</title>
        <authorList>
            <person name="Anantharaman K."/>
            <person name="Brown C.T."/>
            <person name="Hug L.A."/>
            <person name="Sharon I."/>
            <person name="Castelle C.J."/>
            <person name="Probst A.J."/>
            <person name="Thomas B.C."/>
            <person name="Singh A."/>
            <person name="Wilkins M.J."/>
            <person name="Karaoz U."/>
            <person name="Brodie E.L."/>
            <person name="Williams K.H."/>
            <person name="Hubbard S.S."/>
            <person name="Banfield J.F."/>
        </authorList>
    </citation>
    <scope>NUCLEOTIDE SEQUENCE [LARGE SCALE GENOMIC DNA]</scope>
</reference>
<dbReference type="InterPro" id="IPR012340">
    <property type="entry name" value="NA-bd_OB-fold"/>
</dbReference>
<dbReference type="NCBIfam" id="TIGR00038">
    <property type="entry name" value="efp"/>
    <property type="match status" value="1"/>
</dbReference>
<dbReference type="GO" id="GO:0005829">
    <property type="term" value="C:cytosol"/>
    <property type="evidence" value="ECO:0007669"/>
    <property type="project" value="UniProtKB-ARBA"/>
</dbReference>
<evidence type="ECO:0000256" key="5">
    <source>
        <dbReference type="ARBA" id="ARBA00022768"/>
    </source>
</evidence>
<evidence type="ECO:0000256" key="4">
    <source>
        <dbReference type="ARBA" id="ARBA00022490"/>
    </source>
</evidence>
<dbReference type="InterPro" id="IPR013185">
    <property type="entry name" value="Transl_elong_KOW-like"/>
</dbReference>
<organism evidence="12 13">
    <name type="scientific">Candidatus Roizmanbacteria bacterium RIFCSPLOWO2_01_FULL_38_12</name>
    <dbReference type="NCBI Taxonomy" id="1802061"/>
    <lineage>
        <taxon>Bacteria</taxon>
        <taxon>Candidatus Roizmaniibacteriota</taxon>
    </lineage>
</organism>
<dbReference type="EMBL" id="MGAL01000018">
    <property type="protein sequence ID" value="OGK48200.1"/>
    <property type="molecule type" value="Genomic_DNA"/>
</dbReference>
<dbReference type="InterPro" id="IPR015365">
    <property type="entry name" value="Elong-fact-P_C"/>
</dbReference>
<evidence type="ECO:0000313" key="13">
    <source>
        <dbReference type="Proteomes" id="UP000177141"/>
    </source>
</evidence>
<comment type="pathway">
    <text evidence="2 7">Protein biosynthesis; polypeptide chain elongation.</text>
</comment>
<dbReference type="PROSITE" id="PS01275">
    <property type="entry name" value="EFP"/>
    <property type="match status" value="1"/>
</dbReference>
<name>A0A1F7IXV1_9BACT</name>
<dbReference type="Pfam" id="PF08207">
    <property type="entry name" value="EFP_N"/>
    <property type="match status" value="1"/>
</dbReference>
<evidence type="ECO:0000259" key="11">
    <source>
        <dbReference type="SMART" id="SM01185"/>
    </source>
</evidence>
<dbReference type="HAMAP" id="MF_00141">
    <property type="entry name" value="EF_P"/>
    <property type="match status" value="1"/>
</dbReference>
<dbReference type="GO" id="GO:0003746">
    <property type="term" value="F:translation elongation factor activity"/>
    <property type="evidence" value="ECO:0007669"/>
    <property type="project" value="UniProtKB-UniRule"/>
</dbReference>
<dbReference type="Pfam" id="PF01132">
    <property type="entry name" value="EFP"/>
    <property type="match status" value="1"/>
</dbReference>
<keyword evidence="4 7" id="KW-0963">Cytoplasm</keyword>
<dbReference type="InterPro" id="IPR014722">
    <property type="entry name" value="Rib_uL2_dom2"/>
</dbReference>
<dbReference type="Gene3D" id="2.40.50.140">
    <property type="entry name" value="Nucleic acid-binding proteins"/>
    <property type="match status" value="2"/>
</dbReference>
<dbReference type="PIRSF" id="PIRSF005901">
    <property type="entry name" value="EF-P"/>
    <property type="match status" value="1"/>
</dbReference>
<comment type="function">
    <text evidence="7">Involved in peptide bond synthesis. Stimulates efficient translation and peptide-bond synthesis on native or reconstituted 70S ribosomes in vitro. Probably functions indirectly by altering the affinity of the ribosome for aminoacyl-tRNA, thus increasing their reactivity as acceptors for peptidyl transferase.</text>
</comment>
<evidence type="ECO:0000256" key="7">
    <source>
        <dbReference type="HAMAP-Rule" id="MF_00141"/>
    </source>
</evidence>
<keyword evidence="6 7" id="KW-0648">Protein biosynthesis</keyword>
<comment type="caution">
    <text evidence="12">The sequence shown here is derived from an EMBL/GenBank/DDBJ whole genome shotgun (WGS) entry which is preliminary data.</text>
</comment>
<evidence type="ECO:0000256" key="3">
    <source>
        <dbReference type="ARBA" id="ARBA00009479"/>
    </source>
</evidence>
<evidence type="ECO:0000256" key="9">
    <source>
        <dbReference type="RuleBase" id="RU004389"/>
    </source>
</evidence>
<dbReference type="SMART" id="SM00841">
    <property type="entry name" value="Elong-fact-P_C"/>
    <property type="match status" value="1"/>
</dbReference>
<gene>
    <name evidence="7" type="primary">efp</name>
    <name evidence="12" type="ORF">A3A93_01865</name>
</gene>
<feature type="domain" description="Elongation factor P C-terminal" evidence="10">
    <location>
        <begin position="130"/>
        <end position="185"/>
    </location>
</feature>
<dbReference type="CDD" id="cd05794">
    <property type="entry name" value="S1_EF-P_repeat_2"/>
    <property type="match status" value="1"/>
</dbReference>
<proteinExistence type="inferred from homology"/>
<evidence type="ECO:0000259" key="10">
    <source>
        <dbReference type="SMART" id="SM00841"/>
    </source>
</evidence>
<comment type="similarity">
    <text evidence="3 7 9">Belongs to the elongation factor P family.</text>
</comment>
<accession>A0A1F7IXV1</accession>
<dbReference type="PANTHER" id="PTHR30053">
    <property type="entry name" value="ELONGATION FACTOR P"/>
    <property type="match status" value="1"/>
</dbReference>
<dbReference type="UniPathway" id="UPA00345"/>
<evidence type="ECO:0000256" key="8">
    <source>
        <dbReference type="NCBIfam" id="TIGR00038"/>
    </source>
</evidence>
<dbReference type="STRING" id="1802061.A3A93_01865"/>
<feature type="domain" description="Translation elongation factor P/YeiP central" evidence="11">
    <location>
        <begin position="68"/>
        <end position="122"/>
    </location>
</feature>
<protein>
    <recommendedName>
        <fullName evidence="7 8">Elongation factor P</fullName>
        <shortName evidence="7">EF-P</shortName>
    </recommendedName>
</protein>
<dbReference type="AlphaFoldDB" id="A0A1F7IXV1"/>
<dbReference type="SUPFAM" id="SSF50249">
    <property type="entry name" value="Nucleic acid-binding proteins"/>
    <property type="match status" value="2"/>
</dbReference>